<accession>A0A3E1P3H8</accession>
<protein>
    <submittedName>
        <fullName evidence="1">Uncharacterized protein</fullName>
    </submittedName>
</protein>
<dbReference type="OrthoDB" id="679399at2"/>
<gene>
    <name evidence="1" type="ORF">DXN04_15475</name>
</gene>
<name>A0A3E1P3H8_9BACT</name>
<dbReference type="Proteomes" id="UP000261174">
    <property type="component" value="Unassembled WGS sequence"/>
</dbReference>
<dbReference type="EMBL" id="QTJV01000004">
    <property type="protein sequence ID" value="RFM34664.1"/>
    <property type="molecule type" value="Genomic_DNA"/>
</dbReference>
<proteinExistence type="predicted"/>
<comment type="caution">
    <text evidence="1">The sequence shown here is derived from an EMBL/GenBank/DDBJ whole genome shotgun (WGS) entry which is preliminary data.</text>
</comment>
<dbReference type="RefSeq" id="WP_116854246.1">
    <property type="nucleotide sequence ID" value="NZ_QTJV01000004.1"/>
</dbReference>
<reference evidence="1 2" key="1">
    <citation type="submission" date="2018-08" db="EMBL/GenBank/DDBJ databases">
        <title>Chitinophaga sp. K20C18050901, a novel bacterium isolated from forest soil.</title>
        <authorList>
            <person name="Wang C."/>
        </authorList>
    </citation>
    <scope>NUCLEOTIDE SEQUENCE [LARGE SCALE GENOMIC DNA]</scope>
    <source>
        <strain evidence="1 2">K20C18050901</strain>
    </source>
</reference>
<evidence type="ECO:0000313" key="1">
    <source>
        <dbReference type="EMBL" id="RFM34664.1"/>
    </source>
</evidence>
<keyword evidence="2" id="KW-1185">Reference proteome</keyword>
<evidence type="ECO:0000313" key="2">
    <source>
        <dbReference type="Proteomes" id="UP000261174"/>
    </source>
</evidence>
<dbReference type="AlphaFoldDB" id="A0A3E1P3H8"/>
<organism evidence="1 2">
    <name type="scientific">Chitinophaga silvisoli</name>
    <dbReference type="NCBI Taxonomy" id="2291814"/>
    <lineage>
        <taxon>Bacteria</taxon>
        <taxon>Pseudomonadati</taxon>
        <taxon>Bacteroidota</taxon>
        <taxon>Chitinophagia</taxon>
        <taxon>Chitinophagales</taxon>
        <taxon>Chitinophagaceae</taxon>
        <taxon>Chitinophaga</taxon>
    </lineage>
</organism>
<sequence length="181" mass="20336">MKKLPFFILIILISFQCKNAKPSENQATVDSNKIEQAVSGPAPVVQQPQVEPTAPTSPKTFSDTAVIITDTTTIEIGPVKKYGVDEDADKQYLSRCKKWNLDSATIDKLLRNMEPLDGIGWDLAYSHLDCKLYSKVKISGKSYLLEINAGSWLELTTKDTTYLFIPKDRSFDKYFILHVGE</sequence>